<dbReference type="EMBL" id="CP023563">
    <property type="protein sequence ID" value="ATG51105.1"/>
    <property type="molecule type" value="Genomic_DNA"/>
</dbReference>
<evidence type="ECO:0000256" key="6">
    <source>
        <dbReference type="ARBA" id="ARBA00023125"/>
    </source>
</evidence>
<evidence type="ECO:0000256" key="8">
    <source>
        <dbReference type="RuleBase" id="RU364100"/>
    </source>
</evidence>
<dbReference type="OrthoDB" id="9782620at2"/>
<dbReference type="InterPro" id="IPR018247">
    <property type="entry name" value="EF_Hand_1_Ca_BS"/>
</dbReference>
<dbReference type="AlphaFoldDB" id="A0A291GLL0"/>
<dbReference type="GO" id="GO:0016829">
    <property type="term" value="F:lyase activity"/>
    <property type="evidence" value="ECO:0007669"/>
    <property type="project" value="UniProtKB-KW"/>
</dbReference>
<dbReference type="GO" id="GO:0006508">
    <property type="term" value="P:proteolysis"/>
    <property type="evidence" value="ECO:0007669"/>
    <property type="project" value="UniProtKB-KW"/>
</dbReference>
<keyword evidence="10" id="KW-1185">Reference proteome</keyword>
<keyword evidence="7" id="KW-0456">Lyase</keyword>
<organism evidence="9 10">
    <name type="scientific">Brachybacterium vulturis</name>
    <dbReference type="NCBI Taxonomy" id="2017484"/>
    <lineage>
        <taxon>Bacteria</taxon>
        <taxon>Bacillati</taxon>
        <taxon>Actinomycetota</taxon>
        <taxon>Actinomycetes</taxon>
        <taxon>Micrococcales</taxon>
        <taxon>Dermabacteraceae</taxon>
        <taxon>Brachybacterium</taxon>
    </lineage>
</organism>
<dbReference type="Proteomes" id="UP000218165">
    <property type="component" value="Chromosome"/>
</dbReference>
<evidence type="ECO:0000256" key="3">
    <source>
        <dbReference type="ARBA" id="ARBA00022763"/>
    </source>
</evidence>
<protein>
    <recommendedName>
        <fullName evidence="8">Abasic site processing protein</fullName>
        <ecNumber evidence="8">3.4.-.-</ecNumber>
    </recommendedName>
</protein>
<keyword evidence="3" id="KW-0227">DNA damage</keyword>
<evidence type="ECO:0000256" key="4">
    <source>
        <dbReference type="ARBA" id="ARBA00022801"/>
    </source>
</evidence>
<dbReference type="EC" id="3.4.-.-" evidence="8"/>
<dbReference type="PANTHER" id="PTHR13604:SF0">
    <property type="entry name" value="ABASIC SITE PROCESSING PROTEIN HMCES"/>
    <property type="match status" value="1"/>
</dbReference>
<dbReference type="InterPro" id="IPR003738">
    <property type="entry name" value="SRAP"/>
</dbReference>
<keyword evidence="4 8" id="KW-0378">Hydrolase</keyword>
<dbReference type="GO" id="GO:0106300">
    <property type="term" value="P:protein-DNA covalent cross-linking repair"/>
    <property type="evidence" value="ECO:0007669"/>
    <property type="project" value="InterPro"/>
</dbReference>
<dbReference type="KEGG" id="brz:CFK38_05825"/>
<dbReference type="PROSITE" id="PS00018">
    <property type="entry name" value="EF_HAND_1"/>
    <property type="match status" value="1"/>
</dbReference>
<dbReference type="GO" id="GO:0003697">
    <property type="term" value="F:single-stranded DNA binding"/>
    <property type="evidence" value="ECO:0007669"/>
    <property type="project" value="InterPro"/>
</dbReference>
<comment type="similarity">
    <text evidence="1 8">Belongs to the SOS response-associated peptidase family.</text>
</comment>
<evidence type="ECO:0000256" key="2">
    <source>
        <dbReference type="ARBA" id="ARBA00022670"/>
    </source>
</evidence>
<keyword evidence="5" id="KW-0190">Covalent protein-DNA linkage</keyword>
<keyword evidence="2 8" id="KW-0645">Protease</keyword>
<evidence type="ECO:0000256" key="5">
    <source>
        <dbReference type="ARBA" id="ARBA00023124"/>
    </source>
</evidence>
<reference evidence="10" key="1">
    <citation type="submission" date="2017-09" db="EMBL/GenBank/DDBJ databases">
        <title>Brachybacterium sp. VM2412.</title>
        <authorList>
            <person name="Tak E.J."/>
            <person name="Bae J.-W."/>
        </authorList>
    </citation>
    <scope>NUCLEOTIDE SEQUENCE [LARGE SCALE GENOMIC DNA]</scope>
    <source>
        <strain evidence="10">VM2412</strain>
    </source>
</reference>
<keyword evidence="6" id="KW-0238">DNA-binding</keyword>
<dbReference type="Gene3D" id="3.90.1680.10">
    <property type="entry name" value="SOS response associated peptidase-like"/>
    <property type="match status" value="1"/>
</dbReference>
<evidence type="ECO:0000313" key="10">
    <source>
        <dbReference type="Proteomes" id="UP000218165"/>
    </source>
</evidence>
<evidence type="ECO:0000256" key="7">
    <source>
        <dbReference type="ARBA" id="ARBA00023239"/>
    </source>
</evidence>
<gene>
    <name evidence="9" type="ORF">CFK38_05825</name>
</gene>
<dbReference type="RefSeq" id="WP_096802242.1">
    <property type="nucleotide sequence ID" value="NZ_CP023563.1"/>
</dbReference>
<sequence length="237" mass="26299">MCGRYVLEIDGAGLMRAYAAQPAKEFDWEPVFSVAPRTKAPVVREHVDDDGELQRTLEFARWGFKPAWAKEKGPRPINARFETAHTNGMFRAGFASSRAVVPMTGYYEWVEMDDGKQPYFVHAAGGELLHAAGLTTAEQNSDGEWDVSFTIITREAKDAAGDVHDRMPAFLDEELVNEWLAPGKLEKDERENLHGVLGDVSEAVAASLVTHPVDRAVNNVRTLDRSDSGLIAPIEFR</sequence>
<name>A0A291GLL0_9MICO</name>
<proteinExistence type="inferred from homology"/>
<dbReference type="PANTHER" id="PTHR13604">
    <property type="entry name" value="DC12-RELATED"/>
    <property type="match status" value="1"/>
</dbReference>
<evidence type="ECO:0000256" key="1">
    <source>
        <dbReference type="ARBA" id="ARBA00008136"/>
    </source>
</evidence>
<dbReference type="InterPro" id="IPR036590">
    <property type="entry name" value="SRAP-like"/>
</dbReference>
<accession>A0A291GLL0</accession>
<dbReference type="GO" id="GO:0008233">
    <property type="term" value="F:peptidase activity"/>
    <property type="evidence" value="ECO:0007669"/>
    <property type="project" value="UniProtKB-KW"/>
</dbReference>
<evidence type="ECO:0000313" key="9">
    <source>
        <dbReference type="EMBL" id="ATG51105.1"/>
    </source>
</evidence>
<dbReference type="Pfam" id="PF02586">
    <property type="entry name" value="SRAP"/>
    <property type="match status" value="1"/>
</dbReference>
<dbReference type="SUPFAM" id="SSF143081">
    <property type="entry name" value="BB1717-like"/>
    <property type="match status" value="1"/>
</dbReference>